<feature type="transmembrane region" description="Helical" evidence="7">
    <location>
        <begin position="44"/>
        <end position="63"/>
    </location>
</feature>
<organism evidence="8 9">
    <name type="scientific">Paenibacillus vulneris</name>
    <dbReference type="NCBI Taxonomy" id="1133364"/>
    <lineage>
        <taxon>Bacteria</taxon>
        <taxon>Bacillati</taxon>
        <taxon>Bacillota</taxon>
        <taxon>Bacilli</taxon>
        <taxon>Bacillales</taxon>
        <taxon>Paenibacillaceae</taxon>
        <taxon>Paenibacillus</taxon>
    </lineage>
</organism>
<dbReference type="CDD" id="cd06853">
    <property type="entry name" value="GT_WecA_like"/>
    <property type="match status" value="1"/>
</dbReference>
<comment type="caution">
    <text evidence="8">The sequence shown here is derived from an EMBL/GenBank/DDBJ whole genome shotgun (WGS) entry which is preliminary data.</text>
</comment>
<dbReference type="PANTHER" id="PTHR22926">
    <property type="entry name" value="PHOSPHO-N-ACETYLMURAMOYL-PENTAPEPTIDE-TRANSFERASE"/>
    <property type="match status" value="1"/>
</dbReference>
<gene>
    <name evidence="8" type="ORF">ACFQ4B_35515</name>
</gene>
<evidence type="ECO:0000256" key="1">
    <source>
        <dbReference type="ARBA" id="ARBA00004651"/>
    </source>
</evidence>
<feature type="transmembrane region" description="Helical" evidence="7">
    <location>
        <begin position="172"/>
        <end position="191"/>
    </location>
</feature>
<evidence type="ECO:0000313" key="8">
    <source>
        <dbReference type="EMBL" id="MFD1225402.1"/>
    </source>
</evidence>
<dbReference type="EMBL" id="JBHTLU010000059">
    <property type="protein sequence ID" value="MFD1225402.1"/>
    <property type="molecule type" value="Genomic_DNA"/>
</dbReference>
<evidence type="ECO:0000256" key="7">
    <source>
        <dbReference type="SAM" id="Phobius"/>
    </source>
</evidence>
<name>A0ABW3UWS9_9BACL</name>
<keyword evidence="6 7" id="KW-0472">Membrane</keyword>
<feature type="transmembrane region" description="Helical" evidence="7">
    <location>
        <begin position="100"/>
        <end position="117"/>
    </location>
</feature>
<feature type="transmembrane region" description="Helical" evidence="7">
    <location>
        <begin position="303"/>
        <end position="320"/>
    </location>
</feature>
<keyword evidence="5 7" id="KW-1133">Transmembrane helix</keyword>
<protein>
    <submittedName>
        <fullName evidence="8">Glycosyltransferase family 4 protein</fullName>
    </submittedName>
</protein>
<feature type="transmembrane region" description="Helical" evidence="7">
    <location>
        <begin position="279"/>
        <end position="297"/>
    </location>
</feature>
<sequence length="326" mass="34992">MLASSFFFSLAFCMLLTPIMRIIALKLRIVDYPNTELKTHKRPIPYLGGLAIFAAVAVVLILQNDHVTLMNQYGKILGSLIILGLGLVDDIRPVSPVTKLIVQFIAAFIVGSSGISFSFFDNGILNLAVTILWIIGVSNAINLIDTMDGLAAGIVSICSLFFALLLQLSGDLFSSALMLALAGACLGFLIYNFQPARIYMGDTGSLLIGFLFACTVIDWTEGQEFGRQLIVPVFILGIPLFELIFVSVLRIKAGKSPLRGSQDHFALRLVKMGLSVKKTVLLAYAGAIILGTTALLILSFDAYGLAAAAFGLVCVAAYKLSQVNVS</sequence>
<evidence type="ECO:0000256" key="2">
    <source>
        <dbReference type="ARBA" id="ARBA00022475"/>
    </source>
</evidence>
<evidence type="ECO:0000256" key="5">
    <source>
        <dbReference type="ARBA" id="ARBA00022989"/>
    </source>
</evidence>
<keyword evidence="4 7" id="KW-0812">Transmembrane</keyword>
<keyword evidence="3" id="KW-0808">Transferase</keyword>
<feature type="transmembrane region" description="Helical" evidence="7">
    <location>
        <begin position="149"/>
        <end position="166"/>
    </location>
</feature>
<accession>A0ABW3UWS9</accession>
<dbReference type="InterPro" id="IPR000715">
    <property type="entry name" value="Glycosyl_transferase_4"/>
</dbReference>
<feature type="transmembrane region" description="Helical" evidence="7">
    <location>
        <begin position="6"/>
        <end position="24"/>
    </location>
</feature>
<reference evidence="9" key="1">
    <citation type="journal article" date="2019" name="Int. J. Syst. Evol. Microbiol.">
        <title>The Global Catalogue of Microorganisms (GCM) 10K type strain sequencing project: providing services to taxonomists for standard genome sequencing and annotation.</title>
        <authorList>
            <consortium name="The Broad Institute Genomics Platform"/>
            <consortium name="The Broad Institute Genome Sequencing Center for Infectious Disease"/>
            <person name="Wu L."/>
            <person name="Ma J."/>
        </authorList>
    </citation>
    <scope>NUCLEOTIDE SEQUENCE [LARGE SCALE GENOMIC DNA]</scope>
    <source>
        <strain evidence="9">CCUG 53270</strain>
    </source>
</reference>
<dbReference type="Pfam" id="PF00953">
    <property type="entry name" value="Glycos_transf_4"/>
    <property type="match status" value="1"/>
</dbReference>
<comment type="subcellular location">
    <subcellularLocation>
        <location evidence="1">Cell membrane</location>
        <topology evidence="1">Multi-pass membrane protein</topology>
    </subcellularLocation>
</comment>
<evidence type="ECO:0000313" key="9">
    <source>
        <dbReference type="Proteomes" id="UP001597180"/>
    </source>
</evidence>
<feature type="transmembrane region" description="Helical" evidence="7">
    <location>
        <begin position="198"/>
        <end position="217"/>
    </location>
</feature>
<dbReference type="RefSeq" id="WP_345587739.1">
    <property type="nucleotide sequence ID" value="NZ_BAABJG010000013.1"/>
</dbReference>
<evidence type="ECO:0000256" key="4">
    <source>
        <dbReference type="ARBA" id="ARBA00022692"/>
    </source>
</evidence>
<proteinExistence type="predicted"/>
<feature type="transmembrane region" description="Helical" evidence="7">
    <location>
        <begin position="123"/>
        <end position="142"/>
    </location>
</feature>
<dbReference type="Proteomes" id="UP001597180">
    <property type="component" value="Unassembled WGS sequence"/>
</dbReference>
<evidence type="ECO:0000256" key="3">
    <source>
        <dbReference type="ARBA" id="ARBA00022679"/>
    </source>
</evidence>
<evidence type="ECO:0000256" key="6">
    <source>
        <dbReference type="ARBA" id="ARBA00023136"/>
    </source>
</evidence>
<keyword evidence="2" id="KW-1003">Cell membrane</keyword>
<feature type="transmembrane region" description="Helical" evidence="7">
    <location>
        <begin position="229"/>
        <end position="249"/>
    </location>
</feature>
<keyword evidence="9" id="KW-1185">Reference proteome</keyword>
<dbReference type="PANTHER" id="PTHR22926:SF3">
    <property type="entry name" value="UNDECAPRENYL-PHOSPHATE ALPHA-N-ACETYLGLUCOSAMINYL 1-PHOSPHATE TRANSFERASE"/>
    <property type="match status" value="1"/>
</dbReference>